<dbReference type="InterPro" id="IPR027496">
    <property type="entry name" value="ARD_euk"/>
</dbReference>
<keyword evidence="6 11" id="KW-0223">Dioxygenase</keyword>
<dbReference type="InterPro" id="IPR011051">
    <property type="entry name" value="RmlC_Cupin_sf"/>
</dbReference>
<feature type="binding site" evidence="11">
    <location>
        <position position="91"/>
    </location>
    <ligand>
        <name>Fe(2+)</name>
        <dbReference type="ChEBI" id="CHEBI:29033"/>
        <note>for iron-dependent acireductone dioxygenase activity</note>
    </ligand>
</feature>
<dbReference type="InterPro" id="IPR014710">
    <property type="entry name" value="RmlC-like_jellyroll"/>
</dbReference>
<evidence type="ECO:0000256" key="2">
    <source>
        <dbReference type="ARBA" id="ARBA00022490"/>
    </source>
</evidence>
<dbReference type="Proteomes" id="UP000025227">
    <property type="component" value="Unplaced"/>
</dbReference>
<comment type="catalytic activity">
    <reaction evidence="11">
        <text>1,2-dihydroxy-5-(methylsulfanyl)pent-1-en-3-one + O2 = 3-(methylsulfanyl)propanoate + CO + formate + 2 H(+)</text>
        <dbReference type="Rhea" id="RHEA:14161"/>
        <dbReference type="ChEBI" id="CHEBI:15378"/>
        <dbReference type="ChEBI" id="CHEBI:15379"/>
        <dbReference type="ChEBI" id="CHEBI:15740"/>
        <dbReference type="ChEBI" id="CHEBI:17245"/>
        <dbReference type="ChEBI" id="CHEBI:49016"/>
        <dbReference type="ChEBI" id="CHEBI:49252"/>
        <dbReference type="EC" id="1.13.11.53"/>
    </reaction>
</comment>
<evidence type="ECO:0000256" key="3">
    <source>
        <dbReference type="ARBA" id="ARBA00022596"/>
    </source>
</evidence>
<feature type="binding site" evidence="11">
    <location>
        <position position="89"/>
    </location>
    <ligand>
        <name>Ni(2+)</name>
        <dbReference type="ChEBI" id="CHEBI:49786"/>
        <note>for nickel-dependent acireductone dioxygenase activity</note>
    </ligand>
</feature>
<evidence type="ECO:0000256" key="6">
    <source>
        <dbReference type="ARBA" id="ARBA00022964"/>
    </source>
</evidence>
<feature type="binding site" evidence="11">
    <location>
        <position position="91"/>
    </location>
    <ligand>
        <name>Ni(2+)</name>
        <dbReference type="ChEBI" id="CHEBI:49786"/>
        <note>for nickel-dependent acireductone dioxygenase activity</note>
    </ligand>
</feature>
<dbReference type="PANTHER" id="PTHR23418:SF0">
    <property type="entry name" value="ACIREDUCTONE DIOXYGENASE"/>
    <property type="match status" value="1"/>
</dbReference>
<dbReference type="GO" id="GO:0005737">
    <property type="term" value="C:cytoplasm"/>
    <property type="evidence" value="ECO:0007669"/>
    <property type="project" value="UniProtKB-SubCell"/>
</dbReference>
<dbReference type="GO" id="GO:0010308">
    <property type="term" value="F:acireductone dioxygenase (Ni2+-requiring) activity"/>
    <property type="evidence" value="ECO:0007669"/>
    <property type="project" value="UniProtKB-UniRule"/>
</dbReference>
<accession>A0A7I4Y2G1</accession>
<keyword evidence="10 11" id="KW-0539">Nucleus</keyword>
<keyword evidence="7 11" id="KW-0560">Oxidoreductase</keyword>
<dbReference type="PANTHER" id="PTHR23418">
    <property type="entry name" value="ACIREDUCTONE DIOXYGENASE"/>
    <property type="match status" value="1"/>
</dbReference>
<comment type="subcellular location">
    <subcellularLocation>
        <location evidence="11">Cytoplasm</location>
    </subcellularLocation>
    <subcellularLocation>
        <location evidence="11">Nucleus</location>
    </subcellularLocation>
</comment>
<comment type="cofactor">
    <cofactor evidence="11">
        <name>Fe(2+)</name>
        <dbReference type="ChEBI" id="CHEBI:29033"/>
    </cofactor>
    <cofactor evidence="11">
        <name>Ni(2+)</name>
        <dbReference type="ChEBI" id="CHEBI:49786"/>
    </cofactor>
    <text evidence="11">Binds either 1 Fe or Ni cation per monomer. Iron-binding promotes an acireductone dioxygenase reaction producing 2-keto-4-methylthiobutyrate, while nickel-binding promotes an acireductone dioxygenase reaction producing 3-(methylsulfanyl)propanoate.</text>
</comment>
<name>A0A7I4Y2G1_HAECO</name>
<evidence type="ECO:0000256" key="4">
    <source>
        <dbReference type="ARBA" id="ARBA00022605"/>
    </source>
</evidence>
<evidence type="ECO:0000256" key="5">
    <source>
        <dbReference type="ARBA" id="ARBA00022723"/>
    </source>
</evidence>
<dbReference type="SUPFAM" id="SSF51182">
    <property type="entry name" value="RmlC-like cupins"/>
    <property type="match status" value="1"/>
</dbReference>
<comment type="function">
    <text evidence="11">Catalyzes 2 different reactions between oxygen and the acireductone 1,2-dihydroxy-3-keto-5-methylthiopentene (DHK-MTPene) depending upon the metal bound in the active site. Fe-containing acireductone dioxygenase (Fe-ARD) produces formate and 2-keto-4-methylthiobutyrate (KMTB), the alpha-ketoacid precursor of methionine in the methionine recycle pathway. Ni-containing acireductone dioxygenase (Ni-ARD) produces methylthiopropionate, carbon monoxide and formate, and does not lie on the methionine recycle pathway.</text>
</comment>
<organism evidence="12 13">
    <name type="scientific">Haemonchus contortus</name>
    <name type="common">Barber pole worm</name>
    <dbReference type="NCBI Taxonomy" id="6289"/>
    <lineage>
        <taxon>Eukaryota</taxon>
        <taxon>Metazoa</taxon>
        <taxon>Ecdysozoa</taxon>
        <taxon>Nematoda</taxon>
        <taxon>Chromadorea</taxon>
        <taxon>Rhabditida</taxon>
        <taxon>Rhabditina</taxon>
        <taxon>Rhabditomorpha</taxon>
        <taxon>Strongyloidea</taxon>
        <taxon>Trichostrongylidae</taxon>
        <taxon>Haemonchus</taxon>
    </lineage>
</organism>
<dbReference type="OrthoDB" id="1867259at2759"/>
<proteinExistence type="inferred from homology"/>
<dbReference type="AlphaFoldDB" id="A0A7I4Y2G1"/>
<dbReference type="InterPro" id="IPR004313">
    <property type="entry name" value="ARD"/>
</dbReference>
<dbReference type="GO" id="GO:0005506">
    <property type="term" value="F:iron ion binding"/>
    <property type="evidence" value="ECO:0007669"/>
    <property type="project" value="UniProtKB-UniRule"/>
</dbReference>
<dbReference type="UniPathway" id="UPA00904">
    <property type="reaction ID" value="UER00878"/>
</dbReference>
<evidence type="ECO:0000313" key="13">
    <source>
        <dbReference type="WBParaSite" id="HCON_00036046-00001"/>
    </source>
</evidence>
<evidence type="ECO:0000313" key="12">
    <source>
        <dbReference type="Proteomes" id="UP000025227"/>
    </source>
</evidence>
<dbReference type="GO" id="GO:0019509">
    <property type="term" value="P:L-methionine salvage from methylthioadenosine"/>
    <property type="evidence" value="ECO:0007669"/>
    <property type="project" value="UniProtKB-UniRule"/>
</dbReference>
<dbReference type="Pfam" id="PF03079">
    <property type="entry name" value="ARD"/>
    <property type="match status" value="1"/>
</dbReference>
<keyword evidence="8 11" id="KW-0408">Iron</keyword>
<keyword evidence="12" id="KW-1185">Reference proteome</keyword>
<comment type="pathway">
    <text evidence="11">Amino-acid biosynthesis; L-methionine biosynthesis via salvage pathway; L-methionine from S-methyl-5-thio-alpha-D-ribose 1-phosphate: step 5/6.</text>
</comment>
<evidence type="ECO:0000256" key="1">
    <source>
        <dbReference type="ARBA" id="ARBA00000428"/>
    </source>
</evidence>
<feature type="binding site" evidence="11">
    <location>
        <position position="95"/>
    </location>
    <ligand>
        <name>Ni(2+)</name>
        <dbReference type="ChEBI" id="CHEBI:49786"/>
        <note>for nickel-dependent acireductone dioxygenase activity</note>
    </ligand>
</feature>
<dbReference type="WBParaSite" id="HCON_00036046-00001">
    <property type="protein sequence ID" value="HCON_00036046-00001"/>
    <property type="gene ID" value="HCON_00036046"/>
</dbReference>
<dbReference type="GO" id="GO:0005634">
    <property type="term" value="C:nucleus"/>
    <property type="evidence" value="ECO:0007669"/>
    <property type="project" value="UniProtKB-SubCell"/>
</dbReference>
<feature type="binding site" evidence="11">
    <location>
        <position position="89"/>
    </location>
    <ligand>
        <name>Fe(2+)</name>
        <dbReference type="ChEBI" id="CHEBI:29033"/>
        <note>for iron-dependent acireductone dioxygenase activity</note>
    </ligand>
</feature>
<evidence type="ECO:0000256" key="8">
    <source>
        <dbReference type="ARBA" id="ARBA00023004"/>
    </source>
</evidence>
<reference evidence="13" key="1">
    <citation type="submission" date="2020-12" db="UniProtKB">
        <authorList>
            <consortium name="WormBaseParasite"/>
        </authorList>
    </citation>
    <scope>IDENTIFICATION</scope>
    <source>
        <strain evidence="13">MHco3</strain>
    </source>
</reference>
<dbReference type="CDD" id="cd02232">
    <property type="entry name" value="cupin_ARD"/>
    <property type="match status" value="1"/>
</dbReference>
<dbReference type="HAMAP" id="MF_03154">
    <property type="entry name" value="Salvage_MtnD_euk"/>
    <property type="match status" value="1"/>
</dbReference>
<dbReference type="EC" id="1.13.11.53" evidence="11"/>
<keyword evidence="4 11" id="KW-0028">Amino-acid biosynthesis</keyword>
<keyword evidence="9 11" id="KW-0486">Methionine biosynthesis</keyword>
<keyword evidence="2 11" id="KW-0963">Cytoplasm</keyword>
<sequence length="182" mass="21498">YDMATSAYHMGPVQDQRDECRLVPNRNATTTDLDKIGVKLCTVEMTPGWEERLDELAKMHEMKNRDEIHISRKTMLDFDEKLKMFFEEHLHRDSEVRFVKDGTGYFDVRSAEDEWIRIPVRKGDFVFLPAGIYHRFTTDKKEDLIAIRLFKTVPRWEAFNRCADGDSVEERKDYLKSLLKSS</sequence>
<evidence type="ECO:0000256" key="7">
    <source>
        <dbReference type="ARBA" id="ARBA00023002"/>
    </source>
</evidence>
<dbReference type="EC" id="1.13.11.54" evidence="11"/>
<comment type="similarity">
    <text evidence="11">Belongs to the acireductone dioxygenase (ARD) family.</text>
</comment>
<dbReference type="GO" id="GO:0016151">
    <property type="term" value="F:nickel cation binding"/>
    <property type="evidence" value="ECO:0007669"/>
    <property type="project" value="UniProtKB-UniRule"/>
</dbReference>
<feature type="binding site" evidence="11">
    <location>
        <position position="134"/>
    </location>
    <ligand>
        <name>Ni(2+)</name>
        <dbReference type="ChEBI" id="CHEBI:49786"/>
        <note>for nickel-dependent acireductone dioxygenase activity</note>
    </ligand>
</feature>
<keyword evidence="3 11" id="KW-0533">Nickel</keyword>
<evidence type="ECO:0000256" key="11">
    <source>
        <dbReference type="HAMAP-Rule" id="MF_03154"/>
    </source>
</evidence>
<evidence type="ECO:0000256" key="9">
    <source>
        <dbReference type="ARBA" id="ARBA00023167"/>
    </source>
</evidence>
<feature type="binding site" evidence="11">
    <location>
        <position position="95"/>
    </location>
    <ligand>
        <name>Fe(2+)</name>
        <dbReference type="ChEBI" id="CHEBI:29033"/>
        <note>for iron-dependent acireductone dioxygenase activity</note>
    </ligand>
</feature>
<comment type="catalytic activity">
    <reaction evidence="1 11">
        <text>1,2-dihydroxy-5-(methylsulfanyl)pent-1-en-3-one + O2 = 4-methylsulfanyl-2-oxobutanoate + formate + 2 H(+)</text>
        <dbReference type="Rhea" id="RHEA:24504"/>
        <dbReference type="ChEBI" id="CHEBI:15378"/>
        <dbReference type="ChEBI" id="CHEBI:15379"/>
        <dbReference type="ChEBI" id="CHEBI:15740"/>
        <dbReference type="ChEBI" id="CHEBI:16723"/>
        <dbReference type="ChEBI" id="CHEBI:49252"/>
        <dbReference type="EC" id="1.13.11.54"/>
    </reaction>
</comment>
<dbReference type="FunFam" id="2.60.120.10:FF:000099">
    <property type="entry name" value="1,2-dihydroxy-3-keto-5-methylthiopentene dioxygenase"/>
    <property type="match status" value="1"/>
</dbReference>
<dbReference type="Gene3D" id="2.60.120.10">
    <property type="entry name" value="Jelly Rolls"/>
    <property type="match status" value="1"/>
</dbReference>
<protein>
    <recommendedName>
        <fullName evidence="11">Acireductone dioxygenase</fullName>
    </recommendedName>
    <alternativeName>
        <fullName evidence="11">Acireductone dioxygenase (Fe(2+)-requiring)</fullName>
        <shortName evidence="11">ARD'</shortName>
        <shortName evidence="11">Fe-ARD</shortName>
        <ecNumber evidence="11">1.13.11.54</ecNumber>
    </alternativeName>
    <alternativeName>
        <fullName evidence="11">Acireductone dioxygenase (Ni(2+)-requiring)</fullName>
        <shortName evidence="11">ARD</shortName>
        <shortName evidence="11">Ni-ARD</shortName>
        <ecNumber evidence="11">1.13.11.53</ecNumber>
    </alternativeName>
</protein>
<feature type="binding site" evidence="11">
    <location>
        <position position="134"/>
    </location>
    <ligand>
        <name>Fe(2+)</name>
        <dbReference type="ChEBI" id="CHEBI:29033"/>
        <note>for iron-dependent acireductone dioxygenase activity</note>
    </ligand>
</feature>
<keyword evidence="5 11" id="KW-0479">Metal-binding</keyword>
<dbReference type="GO" id="GO:0010309">
    <property type="term" value="F:acireductone dioxygenase [iron(II)-requiring] activity"/>
    <property type="evidence" value="ECO:0007669"/>
    <property type="project" value="UniProtKB-UniRule"/>
</dbReference>
<evidence type="ECO:0000256" key="10">
    <source>
        <dbReference type="ARBA" id="ARBA00023242"/>
    </source>
</evidence>